<dbReference type="InterPro" id="IPR043138">
    <property type="entry name" value="GGT_lsub"/>
</dbReference>
<dbReference type="Gene3D" id="3.60.20.40">
    <property type="match status" value="1"/>
</dbReference>
<dbReference type="EC" id="2.3.2.2" evidence="11"/>
<dbReference type="GO" id="GO:0006750">
    <property type="term" value="P:glutathione biosynthetic process"/>
    <property type="evidence" value="ECO:0007669"/>
    <property type="project" value="UniProtKB-KW"/>
</dbReference>
<evidence type="ECO:0000256" key="6">
    <source>
        <dbReference type="ARBA" id="ARBA00023145"/>
    </source>
</evidence>
<evidence type="ECO:0000256" key="1">
    <source>
        <dbReference type="ARBA" id="ARBA00001049"/>
    </source>
</evidence>
<dbReference type="GO" id="GO:0036374">
    <property type="term" value="F:glutathione hydrolase activity"/>
    <property type="evidence" value="ECO:0007669"/>
    <property type="project" value="UniProtKB-UniRule"/>
</dbReference>
<dbReference type="GO" id="GO:0006751">
    <property type="term" value="P:glutathione catabolic process"/>
    <property type="evidence" value="ECO:0007669"/>
    <property type="project" value="UniProtKB-UniRule"/>
</dbReference>
<feature type="binding site" evidence="10">
    <location>
        <position position="455"/>
    </location>
    <ligand>
        <name>L-glutamate</name>
        <dbReference type="ChEBI" id="CHEBI:29985"/>
    </ligand>
</feature>
<dbReference type="PANTHER" id="PTHR43199">
    <property type="entry name" value="GLUTATHIONE HYDROLASE"/>
    <property type="match status" value="1"/>
</dbReference>
<evidence type="ECO:0000256" key="12">
    <source>
        <dbReference type="SAM" id="MobiDB-lite"/>
    </source>
</evidence>
<dbReference type="InterPro" id="IPR043137">
    <property type="entry name" value="GGT_ssub_C"/>
</dbReference>
<keyword evidence="7 11" id="KW-0012">Acyltransferase</keyword>
<comment type="pathway">
    <text evidence="11">Sulfur metabolism; glutathione metabolism.</text>
</comment>
<comment type="catalytic activity">
    <reaction evidence="2 11">
        <text>glutathione + H2O = L-cysteinylglycine + L-glutamate</text>
        <dbReference type="Rhea" id="RHEA:28807"/>
        <dbReference type="ChEBI" id="CHEBI:15377"/>
        <dbReference type="ChEBI" id="CHEBI:29985"/>
        <dbReference type="ChEBI" id="CHEBI:57925"/>
        <dbReference type="ChEBI" id="CHEBI:61694"/>
        <dbReference type="EC" id="3.4.19.13"/>
    </reaction>
</comment>
<comment type="PTM">
    <text evidence="11">Cleaved by autocatalysis into a large and a small subunit.</text>
</comment>
<dbReference type="Gene3D" id="1.10.246.130">
    <property type="match status" value="1"/>
</dbReference>
<dbReference type="Pfam" id="PF01019">
    <property type="entry name" value="G_glu_transpept"/>
    <property type="match status" value="1"/>
</dbReference>
<keyword evidence="4 11" id="KW-0808">Transferase</keyword>
<feature type="chain" id="PRO_5026794155" description="Glutathione hydrolase proenzyme" evidence="13">
    <location>
        <begin position="22"/>
        <end position="603"/>
    </location>
</feature>
<comment type="subunit">
    <text evidence="11">This enzyme consists of two polypeptide chains, which are synthesized in precursor form from a single polypeptide.</text>
</comment>
<dbReference type="EC" id="3.4.19.13" evidence="11"/>
<dbReference type="GO" id="GO:0103068">
    <property type="term" value="F:leukotriene C4 gamma-glutamyl transferase activity"/>
    <property type="evidence" value="ECO:0007669"/>
    <property type="project" value="UniProtKB-EC"/>
</dbReference>
<evidence type="ECO:0000256" key="13">
    <source>
        <dbReference type="SAM" id="SignalP"/>
    </source>
</evidence>
<keyword evidence="5 11" id="KW-0378">Hydrolase</keyword>
<evidence type="ECO:0000313" key="14">
    <source>
        <dbReference type="EMBL" id="NED97671.1"/>
    </source>
</evidence>
<dbReference type="UniPathway" id="UPA00204"/>
<evidence type="ECO:0000256" key="3">
    <source>
        <dbReference type="ARBA" id="ARBA00009381"/>
    </source>
</evidence>
<dbReference type="EMBL" id="JAAGOB010000013">
    <property type="protein sequence ID" value="NED97671.1"/>
    <property type="molecule type" value="Genomic_DNA"/>
</dbReference>
<feature type="region of interest" description="Disordered" evidence="12">
    <location>
        <begin position="378"/>
        <end position="416"/>
    </location>
</feature>
<name>A0A6N9YRI8_9ACTN</name>
<feature type="binding site" evidence="10">
    <location>
        <position position="112"/>
    </location>
    <ligand>
        <name>L-glutamate</name>
        <dbReference type="ChEBI" id="CHEBI:29985"/>
    </ligand>
</feature>
<dbReference type="PANTHER" id="PTHR43199:SF1">
    <property type="entry name" value="GLUTATHIONE HYDROLASE PROENZYME"/>
    <property type="match status" value="1"/>
</dbReference>
<dbReference type="AlphaFoldDB" id="A0A6N9YRI8"/>
<dbReference type="InterPro" id="IPR029055">
    <property type="entry name" value="Ntn_hydrolases_N"/>
</dbReference>
<keyword evidence="6 11" id="KW-0865">Zymogen</keyword>
<sequence>MGAVAVTATVLAAGLLGPAHAGDADPQGRGGPKEPPKTPVAVGIGGAVSTVDADATAAGLRMLRRGGTAVDAAVAAAAALGVTEPFSAGIGGGGFFVYYDAASGTVSTLDGRETAPATAGADLLLDPEAGEPLPFQEARVSGLSIGTPGTLQTWDDALDRWGRFSLRTTLQPAIRLARSGFVVDETFHSQVEDNADIFADFPASAELFLPDGAPPEVGTKLRNRDLADTYKLIAKHGTDVFYSGEIAEEIAATVQAPPVADDAERVVRSGELSVDDLAGYRVIEREPTLVEYDGLEVYGMGPPSSGGSTVGEALNILENFELDSGDEASALHVYLEASALAFADRNRYVGDPDVIDVPLAELLSQGFADERACEIDPDQAAPKPVAPGSPDGDYAPCGESADAAGAVPGGGSTTHLTTADRWGNVVSYTLTIEQTGGSGITVPGRGFLLNNELTDFNAVPTQGDAPDPNLPGPGKRPRSSMSPTIVLDEGEPFLALGSPGGATIITTVLQTLLNRIDLGMDLPDAVAAPRLSQRNGAVTNAEPAALGTPVAAELEELGHVFSETAEIGAVTGIEFLPRGRMMAVAEPERRGGGSAGVLVPVRR</sequence>
<evidence type="ECO:0000313" key="15">
    <source>
        <dbReference type="Proteomes" id="UP000469185"/>
    </source>
</evidence>
<feature type="region of interest" description="Disordered" evidence="12">
    <location>
        <begin position="459"/>
        <end position="481"/>
    </location>
</feature>
<gene>
    <name evidence="14" type="primary">ggt</name>
    <name evidence="14" type="ORF">G1H11_20435</name>
</gene>
<comment type="catalytic activity">
    <reaction evidence="8 11">
        <text>an N-terminal (5-L-glutamyl)-[peptide] + an alpha-amino acid = 5-L-glutamyl amino acid + an N-terminal L-alpha-aminoacyl-[peptide]</text>
        <dbReference type="Rhea" id="RHEA:23904"/>
        <dbReference type="Rhea" id="RHEA-COMP:9780"/>
        <dbReference type="Rhea" id="RHEA-COMP:9795"/>
        <dbReference type="ChEBI" id="CHEBI:77644"/>
        <dbReference type="ChEBI" id="CHEBI:78597"/>
        <dbReference type="ChEBI" id="CHEBI:78599"/>
        <dbReference type="ChEBI" id="CHEBI:78608"/>
        <dbReference type="EC" id="2.3.2.2"/>
    </reaction>
</comment>
<proteinExistence type="inferred from homology"/>
<dbReference type="SUPFAM" id="SSF56235">
    <property type="entry name" value="N-terminal nucleophile aminohydrolases (Ntn hydrolases)"/>
    <property type="match status" value="1"/>
</dbReference>
<evidence type="ECO:0000256" key="7">
    <source>
        <dbReference type="ARBA" id="ARBA00023315"/>
    </source>
</evidence>
<evidence type="ECO:0000256" key="9">
    <source>
        <dbReference type="PIRSR" id="PIRSR600101-1"/>
    </source>
</evidence>
<feature type="binding site" evidence="10">
    <location>
        <begin position="479"/>
        <end position="480"/>
    </location>
    <ligand>
        <name>L-glutamate</name>
        <dbReference type="ChEBI" id="CHEBI:29985"/>
    </ligand>
</feature>
<feature type="signal peptide" evidence="13">
    <location>
        <begin position="1"/>
        <end position="21"/>
    </location>
</feature>
<dbReference type="InterPro" id="IPR051792">
    <property type="entry name" value="GGT_bact"/>
</dbReference>
<keyword evidence="11" id="KW-0317">Glutathione biosynthesis</keyword>
<evidence type="ECO:0000256" key="4">
    <source>
        <dbReference type="ARBA" id="ARBA00022679"/>
    </source>
</evidence>
<evidence type="ECO:0000256" key="8">
    <source>
        <dbReference type="ARBA" id="ARBA00047417"/>
    </source>
</evidence>
<evidence type="ECO:0000256" key="2">
    <source>
        <dbReference type="ARBA" id="ARBA00001089"/>
    </source>
</evidence>
<protein>
    <recommendedName>
        <fullName evidence="11">Glutathione hydrolase proenzyme</fullName>
        <ecNumber evidence="11">2.3.2.2</ecNumber>
        <ecNumber evidence="11">3.4.19.13</ecNumber>
    </recommendedName>
    <component>
        <recommendedName>
            <fullName evidence="11">Glutathione hydrolase large chain</fullName>
        </recommendedName>
    </component>
    <component>
        <recommendedName>
            <fullName evidence="11">Glutathione hydrolase small chain</fullName>
        </recommendedName>
    </component>
</protein>
<accession>A0A6N9YRI8</accession>
<dbReference type="PRINTS" id="PR01210">
    <property type="entry name" value="GGTRANSPTASE"/>
</dbReference>
<feature type="binding site" evidence="10">
    <location>
        <position position="501"/>
    </location>
    <ligand>
        <name>L-glutamate</name>
        <dbReference type="ChEBI" id="CHEBI:29985"/>
    </ligand>
</feature>
<organism evidence="14 15">
    <name type="scientific">Phytoactinopolyspora alkaliphila</name>
    <dbReference type="NCBI Taxonomy" id="1783498"/>
    <lineage>
        <taxon>Bacteria</taxon>
        <taxon>Bacillati</taxon>
        <taxon>Actinomycetota</taxon>
        <taxon>Actinomycetes</taxon>
        <taxon>Jiangellales</taxon>
        <taxon>Jiangellaceae</taxon>
        <taxon>Phytoactinopolyspora</taxon>
    </lineage>
</organism>
<keyword evidence="15" id="KW-1185">Reference proteome</keyword>
<comment type="similarity">
    <text evidence="3 11">Belongs to the gamma-glutamyltransferase family.</text>
</comment>
<dbReference type="Proteomes" id="UP000469185">
    <property type="component" value="Unassembled WGS sequence"/>
</dbReference>
<comment type="caution">
    <text evidence="14">The sequence shown here is derived from an EMBL/GenBank/DDBJ whole genome shotgun (WGS) entry which is preliminary data.</text>
</comment>
<keyword evidence="13" id="KW-0732">Signal</keyword>
<comment type="catalytic activity">
    <reaction evidence="1 11">
        <text>an S-substituted glutathione + H2O = an S-substituted L-cysteinylglycine + L-glutamate</text>
        <dbReference type="Rhea" id="RHEA:59468"/>
        <dbReference type="ChEBI" id="CHEBI:15377"/>
        <dbReference type="ChEBI" id="CHEBI:29985"/>
        <dbReference type="ChEBI" id="CHEBI:90779"/>
        <dbReference type="ChEBI" id="CHEBI:143103"/>
        <dbReference type="EC" id="3.4.19.13"/>
    </reaction>
</comment>
<evidence type="ECO:0000256" key="5">
    <source>
        <dbReference type="ARBA" id="ARBA00022801"/>
    </source>
</evidence>
<reference evidence="14 15" key="1">
    <citation type="submission" date="2020-02" db="EMBL/GenBank/DDBJ databases">
        <authorList>
            <person name="Li X.-J."/>
            <person name="Feng X.-M."/>
        </authorList>
    </citation>
    <scope>NUCLEOTIDE SEQUENCE [LARGE SCALE GENOMIC DNA]</scope>
    <source>
        <strain evidence="14 15">CGMCC 4.7225</strain>
    </source>
</reference>
<evidence type="ECO:0000256" key="11">
    <source>
        <dbReference type="RuleBase" id="RU368036"/>
    </source>
</evidence>
<dbReference type="InterPro" id="IPR000101">
    <property type="entry name" value="GGT_peptidase"/>
</dbReference>
<dbReference type="NCBIfam" id="TIGR00066">
    <property type="entry name" value="g_glut_trans"/>
    <property type="match status" value="1"/>
</dbReference>
<feature type="active site" description="Nucleophile" evidence="9">
    <location>
        <position position="413"/>
    </location>
</feature>
<evidence type="ECO:0000256" key="10">
    <source>
        <dbReference type="PIRSR" id="PIRSR600101-2"/>
    </source>
</evidence>